<keyword evidence="3 6" id="KW-0812">Transmembrane</keyword>
<evidence type="ECO:0000313" key="7">
    <source>
        <dbReference type="Proteomes" id="UP000694923"/>
    </source>
</evidence>
<evidence type="ECO:0000256" key="5">
    <source>
        <dbReference type="ARBA" id="ARBA00023136"/>
    </source>
</evidence>
<evidence type="ECO:0000256" key="6">
    <source>
        <dbReference type="SAM" id="Phobius"/>
    </source>
</evidence>
<name>A0ABM0RM44_GALVR</name>
<keyword evidence="4 6" id="KW-1133">Transmembrane helix</keyword>
<dbReference type="PANTHER" id="PTHR23320:SF54">
    <property type="entry name" value="MEMBRANE-SPANNING 4-DOMAINS SUBFAMILY A MEMBER 5"/>
    <property type="match status" value="1"/>
</dbReference>
<comment type="similarity">
    <text evidence="2">Belongs to the MS4A family.</text>
</comment>
<evidence type="ECO:0000256" key="3">
    <source>
        <dbReference type="ARBA" id="ARBA00022692"/>
    </source>
</evidence>
<feature type="transmembrane region" description="Helical" evidence="6">
    <location>
        <begin position="153"/>
        <end position="170"/>
    </location>
</feature>
<proteinExistence type="inferred from homology"/>
<dbReference type="Proteomes" id="UP000694923">
    <property type="component" value="Unplaced"/>
</dbReference>
<dbReference type="PANTHER" id="PTHR23320">
    <property type="entry name" value="MEMBRANE-SPANNING 4-DOMAINS SUBFAMILY A MS4A -RELATED"/>
    <property type="match status" value="1"/>
</dbReference>
<organism evidence="7 8">
    <name type="scientific">Galeopterus variegatus</name>
    <name type="common">Malayan flying lemur</name>
    <name type="synonym">Cynocephalus variegatus</name>
    <dbReference type="NCBI Taxonomy" id="482537"/>
    <lineage>
        <taxon>Eukaryota</taxon>
        <taxon>Metazoa</taxon>
        <taxon>Chordata</taxon>
        <taxon>Craniata</taxon>
        <taxon>Vertebrata</taxon>
        <taxon>Euteleostomi</taxon>
        <taxon>Mammalia</taxon>
        <taxon>Eutheria</taxon>
        <taxon>Euarchontoglires</taxon>
        <taxon>Dermoptera</taxon>
        <taxon>Cynocephalidae</taxon>
        <taxon>Galeopterus</taxon>
    </lineage>
</organism>
<dbReference type="InterPro" id="IPR030417">
    <property type="entry name" value="MS4A"/>
</dbReference>
<reference evidence="8" key="1">
    <citation type="submission" date="2025-08" db="UniProtKB">
        <authorList>
            <consortium name="RefSeq"/>
        </authorList>
    </citation>
    <scope>IDENTIFICATION</scope>
</reference>
<keyword evidence="7" id="KW-1185">Reference proteome</keyword>
<dbReference type="RefSeq" id="XP_008581685.1">
    <property type="nucleotide sequence ID" value="XM_008583463.1"/>
</dbReference>
<evidence type="ECO:0000313" key="8">
    <source>
        <dbReference type="RefSeq" id="XP_008581685.1"/>
    </source>
</evidence>
<evidence type="ECO:0000256" key="2">
    <source>
        <dbReference type="ARBA" id="ARBA00009565"/>
    </source>
</evidence>
<feature type="transmembrane region" description="Helical" evidence="6">
    <location>
        <begin position="55"/>
        <end position="73"/>
    </location>
</feature>
<accession>A0ABM0RM44</accession>
<protein>
    <submittedName>
        <fullName evidence="8">Membrane-spanning 4-domains subfamily A member 5-like</fullName>
    </submittedName>
</protein>
<evidence type="ECO:0000256" key="1">
    <source>
        <dbReference type="ARBA" id="ARBA00004141"/>
    </source>
</evidence>
<sequence length="232" mass="26275">MDSSTTHNPVFLVFPPEIPVPEFQSTNVSARAYETQSPCQKLLATKMKILGTTQILLGIMNFSFGVIFLFTLIRPYPRFPFIFISGYPFWSSVLFINSGAFLIAIKRKTTETLVAVSRVMNSLSALGAITGITLLAFGYTLDKDYICGYSSDVIQCDAITILFIVWIHMVRKSQQDTSNIAEETENELPKEKGVLIEARYFIWKILKNIEHLNAPGPQKAEVKSREQRDWFC</sequence>
<comment type="subcellular location">
    <subcellularLocation>
        <location evidence="1">Membrane</location>
        <topology evidence="1">Multi-pass membrane protein</topology>
    </subcellularLocation>
</comment>
<dbReference type="GeneID" id="103599354"/>
<feature type="transmembrane region" description="Helical" evidence="6">
    <location>
        <begin position="79"/>
        <end position="103"/>
    </location>
</feature>
<feature type="transmembrane region" description="Helical" evidence="6">
    <location>
        <begin position="123"/>
        <end position="141"/>
    </location>
</feature>
<dbReference type="InterPro" id="IPR007237">
    <property type="entry name" value="CD20-like"/>
</dbReference>
<evidence type="ECO:0000256" key="4">
    <source>
        <dbReference type="ARBA" id="ARBA00022989"/>
    </source>
</evidence>
<keyword evidence="5 6" id="KW-0472">Membrane</keyword>
<gene>
    <name evidence="8" type="primary">LOC103599354</name>
</gene>
<dbReference type="Pfam" id="PF04103">
    <property type="entry name" value="CD20"/>
    <property type="match status" value="1"/>
</dbReference>